<proteinExistence type="predicted"/>
<dbReference type="AlphaFoldDB" id="A0A382J6W0"/>
<evidence type="ECO:0000313" key="1">
    <source>
        <dbReference type="EMBL" id="SVC07914.1"/>
    </source>
</evidence>
<protein>
    <submittedName>
        <fullName evidence="1">Uncharacterized protein</fullName>
    </submittedName>
</protein>
<accession>A0A382J6W0</accession>
<reference evidence="1" key="1">
    <citation type="submission" date="2018-05" db="EMBL/GenBank/DDBJ databases">
        <authorList>
            <person name="Lanie J.A."/>
            <person name="Ng W.-L."/>
            <person name="Kazmierczak K.M."/>
            <person name="Andrzejewski T.M."/>
            <person name="Davidsen T.M."/>
            <person name="Wayne K.J."/>
            <person name="Tettelin H."/>
            <person name="Glass J.I."/>
            <person name="Rusch D."/>
            <person name="Podicherti R."/>
            <person name="Tsui H.-C.T."/>
            <person name="Winkler M.E."/>
        </authorList>
    </citation>
    <scope>NUCLEOTIDE SEQUENCE</scope>
</reference>
<name>A0A382J6W0_9ZZZZ</name>
<feature type="non-terminal residue" evidence="1">
    <location>
        <position position="1"/>
    </location>
</feature>
<organism evidence="1">
    <name type="scientific">marine metagenome</name>
    <dbReference type="NCBI Taxonomy" id="408172"/>
    <lineage>
        <taxon>unclassified sequences</taxon>
        <taxon>metagenomes</taxon>
        <taxon>ecological metagenomes</taxon>
    </lineage>
</organism>
<sequence>EAKSSVSFLNYEIMQMMRNAISDARSVP</sequence>
<dbReference type="EMBL" id="UINC01072342">
    <property type="protein sequence ID" value="SVC07914.1"/>
    <property type="molecule type" value="Genomic_DNA"/>
</dbReference>
<gene>
    <name evidence="1" type="ORF">METZ01_LOCUS260768</name>
</gene>